<keyword evidence="2" id="KW-0547">Nucleotide-binding</keyword>
<dbReference type="InterPro" id="IPR036891">
    <property type="entry name" value="Signal_recog_part_SRP54_M_sf"/>
</dbReference>
<dbReference type="GO" id="GO:0005525">
    <property type="term" value="F:GTP binding"/>
    <property type="evidence" value="ECO:0007669"/>
    <property type="project" value="UniProtKB-KW"/>
</dbReference>
<dbReference type="SMART" id="SM00382">
    <property type="entry name" value="AAA"/>
    <property type="match status" value="1"/>
</dbReference>
<evidence type="ECO:0000256" key="4">
    <source>
        <dbReference type="ARBA" id="ARBA00022884"/>
    </source>
</evidence>
<dbReference type="Pfam" id="PF00448">
    <property type="entry name" value="SRP54"/>
    <property type="match status" value="1"/>
</dbReference>
<name>A0A0S7WJ41_UNCT6</name>
<dbReference type="GO" id="GO:0008312">
    <property type="term" value="F:7S RNA binding"/>
    <property type="evidence" value="ECO:0007669"/>
    <property type="project" value="InterPro"/>
</dbReference>
<organism evidence="11 12">
    <name type="scientific">candidate division TA06 bacterium DG_26</name>
    <dbReference type="NCBI Taxonomy" id="1703771"/>
    <lineage>
        <taxon>Bacteria</taxon>
        <taxon>Bacteria division TA06</taxon>
    </lineage>
</organism>
<dbReference type="InterPro" id="IPR000897">
    <property type="entry name" value="SRP54_GTPase_dom"/>
</dbReference>
<dbReference type="PANTHER" id="PTHR11564:SF5">
    <property type="entry name" value="SIGNAL RECOGNITION PARTICLE SUBUNIT SRP54"/>
    <property type="match status" value="1"/>
</dbReference>
<dbReference type="GO" id="GO:0048500">
    <property type="term" value="C:signal recognition particle"/>
    <property type="evidence" value="ECO:0007669"/>
    <property type="project" value="InterPro"/>
</dbReference>
<dbReference type="InterPro" id="IPR004125">
    <property type="entry name" value="Signal_recog_particle_SRP54_M"/>
</dbReference>
<dbReference type="InterPro" id="IPR027417">
    <property type="entry name" value="P-loop_NTPase"/>
</dbReference>
<evidence type="ECO:0000313" key="12">
    <source>
        <dbReference type="Proteomes" id="UP000051124"/>
    </source>
</evidence>
<keyword evidence="7" id="KW-0687">Ribonucleoprotein</keyword>
<dbReference type="PANTHER" id="PTHR11564">
    <property type="entry name" value="SIGNAL RECOGNITION PARTICLE 54K PROTEIN SRP54"/>
    <property type="match status" value="1"/>
</dbReference>
<dbReference type="PATRIC" id="fig|1703771.3.peg.1138"/>
<dbReference type="Gene3D" id="3.40.50.300">
    <property type="entry name" value="P-loop containing nucleotide triphosphate hydrolases"/>
    <property type="match status" value="1"/>
</dbReference>
<dbReference type="Gene3D" id="1.20.120.140">
    <property type="entry name" value="Signal recognition particle SRP54, nucleotide-binding domain"/>
    <property type="match status" value="1"/>
</dbReference>
<evidence type="ECO:0000313" key="11">
    <source>
        <dbReference type="EMBL" id="KPJ50083.1"/>
    </source>
</evidence>
<dbReference type="NCBIfam" id="TIGR00959">
    <property type="entry name" value="ffh"/>
    <property type="match status" value="1"/>
</dbReference>
<dbReference type="EMBL" id="LIZT01000031">
    <property type="protein sequence ID" value="KPJ50083.1"/>
    <property type="molecule type" value="Genomic_DNA"/>
</dbReference>
<evidence type="ECO:0000256" key="1">
    <source>
        <dbReference type="ARBA" id="ARBA00005450"/>
    </source>
</evidence>
<dbReference type="Proteomes" id="UP000051124">
    <property type="component" value="Unassembled WGS sequence"/>
</dbReference>
<dbReference type="SUPFAM" id="SSF52540">
    <property type="entry name" value="P-loop containing nucleoside triphosphate hydrolases"/>
    <property type="match status" value="1"/>
</dbReference>
<proteinExistence type="inferred from homology"/>
<dbReference type="Pfam" id="PF02881">
    <property type="entry name" value="SRP54_N"/>
    <property type="match status" value="1"/>
</dbReference>
<keyword evidence="5" id="KW-0342">GTP-binding</keyword>
<evidence type="ECO:0000256" key="2">
    <source>
        <dbReference type="ARBA" id="ARBA00022741"/>
    </source>
</evidence>
<dbReference type="SUPFAM" id="SSF47446">
    <property type="entry name" value="Signal peptide-binding domain"/>
    <property type="match status" value="1"/>
</dbReference>
<dbReference type="GO" id="GO:0006614">
    <property type="term" value="P:SRP-dependent cotranslational protein targeting to membrane"/>
    <property type="evidence" value="ECO:0007669"/>
    <property type="project" value="InterPro"/>
</dbReference>
<comment type="similarity">
    <text evidence="1">Belongs to the GTP-binding SRP family. SRP54 subfamily.</text>
</comment>
<comment type="catalytic activity">
    <reaction evidence="9">
        <text>GTP + H2O = GDP + phosphate + H(+)</text>
        <dbReference type="Rhea" id="RHEA:19669"/>
        <dbReference type="ChEBI" id="CHEBI:15377"/>
        <dbReference type="ChEBI" id="CHEBI:15378"/>
        <dbReference type="ChEBI" id="CHEBI:37565"/>
        <dbReference type="ChEBI" id="CHEBI:43474"/>
        <dbReference type="ChEBI" id="CHEBI:58189"/>
        <dbReference type="EC" id="3.6.5.4"/>
    </reaction>
</comment>
<dbReference type="AlphaFoldDB" id="A0A0S7WJ41"/>
<evidence type="ECO:0000256" key="6">
    <source>
        <dbReference type="ARBA" id="ARBA00023135"/>
    </source>
</evidence>
<protein>
    <recommendedName>
        <fullName evidence="8">signal-recognition-particle GTPase</fullName>
        <ecNumber evidence="8">3.6.5.4</ecNumber>
    </recommendedName>
</protein>
<dbReference type="InterPro" id="IPR042101">
    <property type="entry name" value="SRP54_N_sf"/>
</dbReference>
<keyword evidence="4" id="KW-0694">RNA-binding</keyword>
<dbReference type="PROSITE" id="PS00300">
    <property type="entry name" value="SRP54"/>
    <property type="match status" value="1"/>
</dbReference>
<evidence type="ECO:0000256" key="8">
    <source>
        <dbReference type="ARBA" id="ARBA00035672"/>
    </source>
</evidence>
<dbReference type="EC" id="3.6.5.4" evidence="8"/>
<gene>
    <name evidence="11" type="ORF">AMJ40_03870</name>
</gene>
<evidence type="ECO:0000256" key="7">
    <source>
        <dbReference type="ARBA" id="ARBA00023274"/>
    </source>
</evidence>
<keyword evidence="3" id="KW-0378">Hydrolase</keyword>
<dbReference type="InterPro" id="IPR004780">
    <property type="entry name" value="SRP"/>
</dbReference>
<sequence length="429" mass="48034">MFEALTDRLQSIFQRLRGYGRLSEKEVASGLREIRIALLEADVHYKIVKEFIRAIEEKAVGTEVLHTLSPADTLLKLVYDELTNLLGREKTQLIISSPRPVISLVGLQGSGKTTTACKLALKRKDRNPLLVACDLKRPAAFEQLQILAGKARIDFFTERYTELDTLCQRASDWAHEHGNGLLILDTAGRLHIDKELMSELLTITRMEGVTTLLVVDGTTGQDAVRIAQEFDTHVGIDGIVLTKLDGDARGGAALSMRKATGKPILLVGVGEKLSDLEEFYPERMASRILGMGDIQSLTEKVKEAYEAKEGEKKLKSTELTFDDFLAQLKVLKKMGPLDDFLKLLPRKQKGMPLSEAFDPKAVTKVEAIINSMTRAERRDPRMIDGSRKRRIARGSGTTVEDVNRLLKQFELAKNFVRQFEKGKKKFNIL</sequence>
<dbReference type="GO" id="GO:0003924">
    <property type="term" value="F:GTPase activity"/>
    <property type="evidence" value="ECO:0007669"/>
    <property type="project" value="InterPro"/>
</dbReference>
<dbReference type="InterPro" id="IPR013822">
    <property type="entry name" value="Signal_recog_particl_SRP54_hlx"/>
</dbReference>
<reference evidence="11 12" key="1">
    <citation type="journal article" date="2015" name="Microbiome">
        <title>Genomic resolution of linkages in carbon, nitrogen, and sulfur cycling among widespread estuary sediment bacteria.</title>
        <authorList>
            <person name="Baker B.J."/>
            <person name="Lazar C.S."/>
            <person name="Teske A.P."/>
            <person name="Dick G.J."/>
        </authorList>
    </citation>
    <scope>NUCLEOTIDE SEQUENCE [LARGE SCALE GENOMIC DNA]</scope>
    <source>
        <strain evidence="11">DG_26</strain>
    </source>
</reference>
<feature type="domain" description="SRP54-type proteins GTP-binding" evidence="10">
    <location>
        <begin position="263"/>
        <end position="276"/>
    </location>
</feature>
<dbReference type="InterPro" id="IPR003593">
    <property type="entry name" value="AAA+_ATPase"/>
</dbReference>
<keyword evidence="6" id="KW-0733">Signal recognition particle</keyword>
<comment type="caution">
    <text evidence="11">The sequence shown here is derived from an EMBL/GenBank/DDBJ whole genome shotgun (WGS) entry which is preliminary data.</text>
</comment>
<evidence type="ECO:0000259" key="10">
    <source>
        <dbReference type="PROSITE" id="PS00300"/>
    </source>
</evidence>
<accession>A0A0S7WJ41</accession>
<evidence type="ECO:0000256" key="5">
    <source>
        <dbReference type="ARBA" id="ARBA00023134"/>
    </source>
</evidence>
<dbReference type="SMART" id="SM00962">
    <property type="entry name" value="SRP54"/>
    <property type="match status" value="1"/>
</dbReference>
<dbReference type="InterPro" id="IPR022941">
    <property type="entry name" value="SRP54"/>
</dbReference>
<dbReference type="Pfam" id="PF02978">
    <property type="entry name" value="SRP_SPB"/>
    <property type="match status" value="1"/>
</dbReference>
<dbReference type="SMART" id="SM00963">
    <property type="entry name" value="SRP54_N"/>
    <property type="match status" value="1"/>
</dbReference>
<evidence type="ECO:0000256" key="9">
    <source>
        <dbReference type="ARBA" id="ARBA00048027"/>
    </source>
</evidence>
<dbReference type="Gene3D" id="1.10.260.30">
    <property type="entry name" value="Signal recognition particle, SRP54 subunit, M-domain"/>
    <property type="match status" value="1"/>
</dbReference>
<evidence type="ECO:0000256" key="3">
    <source>
        <dbReference type="ARBA" id="ARBA00022801"/>
    </source>
</evidence>